<dbReference type="AlphaFoldDB" id="A0A542Z957"/>
<comment type="caution">
    <text evidence="3">The sequence shown here is derived from an EMBL/GenBank/DDBJ whole genome shotgun (WGS) entry which is preliminary data.</text>
</comment>
<dbReference type="Pfam" id="PF09992">
    <property type="entry name" value="NAGPA"/>
    <property type="match status" value="1"/>
</dbReference>
<dbReference type="SUPFAM" id="SSF110997">
    <property type="entry name" value="Sporulation related repeat"/>
    <property type="match status" value="1"/>
</dbReference>
<dbReference type="InterPro" id="IPR007730">
    <property type="entry name" value="SPOR-like_dom"/>
</dbReference>
<dbReference type="Pfam" id="PF05036">
    <property type="entry name" value="SPOR"/>
    <property type="match status" value="1"/>
</dbReference>
<feature type="region of interest" description="Disordered" evidence="1">
    <location>
        <begin position="24"/>
        <end position="50"/>
    </location>
</feature>
<dbReference type="PANTHER" id="PTHR40446:SF2">
    <property type="entry name" value="N-ACETYLGLUCOSAMINE-1-PHOSPHODIESTER ALPHA-N-ACETYLGLUCOSAMINIDASE"/>
    <property type="match status" value="1"/>
</dbReference>
<evidence type="ECO:0000313" key="4">
    <source>
        <dbReference type="Proteomes" id="UP000319514"/>
    </source>
</evidence>
<dbReference type="InterPro" id="IPR018711">
    <property type="entry name" value="NAGPA"/>
</dbReference>
<dbReference type="PROSITE" id="PS51724">
    <property type="entry name" value="SPOR"/>
    <property type="match status" value="1"/>
</dbReference>
<keyword evidence="4" id="KW-1185">Reference proteome</keyword>
<feature type="region of interest" description="Disordered" evidence="1">
    <location>
        <begin position="88"/>
        <end position="114"/>
    </location>
</feature>
<organism evidence="3 4">
    <name type="scientific">Oryzihumus leptocrescens</name>
    <dbReference type="NCBI Taxonomy" id="297536"/>
    <lineage>
        <taxon>Bacteria</taxon>
        <taxon>Bacillati</taxon>
        <taxon>Actinomycetota</taxon>
        <taxon>Actinomycetes</taxon>
        <taxon>Micrococcales</taxon>
        <taxon>Intrasporangiaceae</taxon>
        <taxon>Oryzihumus</taxon>
    </lineage>
</organism>
<evidence type="ECO:0000313" key="3">
    <source>
        <dbReference type="EMBL" id="TQL56877.1"/>
    </source>
</evidence>
<evidence type="ECO:0000259" key="2">
    <source>
        <dbReference type="PROSITE" id="PS51724"/>
    </source>
</evidence>
<gene>
    <name evidence="3" type="ORF">FB474_3640</name>
</gene>
<feature type="compositionally biased region" description="Basic and acidic residues" evidence="1">
    <location>
        <begin position="102"/>
        <end position="114"/>
    </location>
</feature>
<evidence type="ECO:0000256" key="1">
    <source>
        <dbReference type="SAM" id="MobiDB-lite"/>
    </source>
</evidence>
<dbReference type="OrthoDB" id="9809781at2"/>
<protein>
    <submittedName>
        <fullName evidence="3">Sporulation related protein</fullName>
    </submittedName>
</protein>
<name>A0A542Z957_9MICO</name>
<reference evidence="3 4" key="1">
    <citation type="submission" date="2019-06" db="EMBL/GenBank/DDBJ databases">
        <title>Sequencing the genomes of 1000 actinobacteria strains.</title>
        <authorList>
            <person name="Klenk H.-P."/>
        </authorList>
    </citation>
    <scope>NUCLEOTIDE SEQUENCE [LARGE SCALE GENOMIC DNA]</scope>
    <source>
        <strain evidence="3 4">DSM 18082</strain>
    </source>
</reference>
<dbReference type="PANTHER" id="PTHR40446">
    <property type="entry name" value="N-ACETYLGLUCOSAMINE-1-PHOSPHODIESTER ALPHA-N-ACETYLGLUCOSAMINIDASE"/>
    <property type="match status" value="1"/>
</dbReference>
<dbReference type="GO" id="GO:0042834">
    <property type="term" value="F:peptidoglycan binding"/>
    <property type="evidence" value="ECO:0007669"/>
    <property type="project" value="InterPro"/>
</dbReference>
<sequence>MVGALALTLLAGGGVLGGRLAPATAQPRPAAVGSSVDPVRSGRLDLGAPDLPEARSTRVLQPGVTLTEISRGGADAHLVWTLEALIPASSSSPDPDAPPRSISDEASARAQADRLAAKGFPARVERVAQPQAADVPAGTLGYRVRLGSYPTKAEADAANARLAAAGEHASSVYTGWDGKPTDRGPWHLKVVTLDPRAFHGTLGASYGPDLHDRETTSELSRDAGATVGVNAGFFVLDPTAGAPGDPAGVGVYRGQLLSEPTNGRPALVLHNDGSRTGVERLTWQGKVSVNGRAVGRLDGVNRVPGLIRNCGGDATDSPTALPLHDVTCTDESELVAFTSQFGTRTPSGPGREAVVDAHHVVRSVTAERGTALAPGLTTVQATGTSAEALAGVHVGDRLDVTAGLVGGDGHVRATDRGTTIVNGGPQLMQGGQERITQQRDGMVHPGDPSFAYGWVVKRNPRTFAGVDAHGRTVIVTVDGRSTDDLGLSIPEAADVARSLGLVDAINLDGGGSTTMAVGGQVVNHPSDATGERPVGDALLVLPTRR</sequence>
<feature type="domain" description="SPOR" evidence="2">
    <location>
        <begin position="89"/>
        <end position="175"/>
    </location>
</feature>
<dbReference type="EMBL" id="VFOQ01000002">
    <property type="protein sequence ID" value="TQL56877.1"/>
    <property type="molecule type" value="Genomic_DNA"/>
</dbReference>
<dbReference type="Gene3D" id="3.30.70.1070">
    <property type="entry name" value="Sporulation related repeat"/>
    <property type="match status" value="1"/>
</dbReference>
<proteinExistence type="predicted"/>
<dbReference type="InterPro" id="IPR036680">
    <property type="entry name" value="SPOR-like_sf"/>
</dbReference>
<accession>A0A542Z957</accession>
<dbReference type="Proteomes" id="UP000319514">
    <property type="component" value="Unassembled WGS sequence"/>
</dbReference>